<dbReference type="PANTHER" id="PTHR32552:SF81">
    <property type="entry name" value="TONB-DEPENDENT OUTER MEMBRANE RECEPTOR"/>
    <property type="match status" value="1"/>
</dbReference>
<keyword evidence="11 18" id="KW-0675">Receptor</keyword>
<dbReference type="Gene3D" id="2.170.130.10">
    <property type="entry name" value="TonB-dependent receptor, plug domain"/>
    <property type="match status" value="1"/>
</dbReference>
<evidence type="ECO:0000256" key="4">
    <source>
        <dbReference type="ARBA" id="ARBA00022452"/>
    </source>
</evidence>
<evidence type="ECO:0000256" key="14">
    <source>
        <dbReference type="RuleBase" id="RU003357"/>
    </source>
</evidence>
<organism evidence="18">
    <name type="scientific">Comamonas kerstersii</name>
    <dbReference type="NCBI Taxonomy" id="225992"/>
    <lineage>
        <taxon>Bacteria</taxon>
        <taxon>Pseudomonadati</taxon>
        <taxon>Pseudomonadota</taxon>
        <taxon>Betaproteobacteria</taxon>
        <taxon>Burkholderiales</taxon>
        <taxon>Comamonadaceae</taxon>
        <taxon>Comamonas</taxon>
    </lineage>
</organism>
<keyword evidence="9 14" id="KW-0798">TonB box</keyword>
<evidence type="ECO:0000256" key="12">
    <source>
        <dbReference type="ARBA" id="ARBA00023237"/>
    </source>
</evidence>
<dbReference type="GO" id="GO:0009279">
    <property type="term" value="C:cell outer membrane"/>
    <property type="evidence" value="ECO:0007669"/>
    <property type="project" value="UniProtKB-SubCell"/>
</dbReference>
<keyword evidence="7" id="KW-0408">Iron</keyword>
<dbReference type="PANTHER" id="PTHR32552">
    <property type="entry name" value="FERRICHROME IRON RECEPTOR-RELATED"/>
    <property type="match status" value="1"/>
</dbReference>
<feature type="domain" description="TonB-dependent receptor plug" evidence="17">
    <location>
        <begin position="47"/>
        <end position="158"/>
    </location>
</feature>
<dbReference type="EMBL" id="VZOT01000004">
    <property type="protein sequence ID" value="KAB0587006.1"/>
    <property type="molecule type" value="Genomic_DNA"/>
</dbReference>
<dbReference type="SUPFAM" id="SSF56935">
    <property type="entry name" value="Porins"/>
    <property type="match status" value="1"/>
</dbReference>
<comment type="similarity">
    <text evidence="2 13 14">Belongs to the TonB-dependent receptor family.</text>
</comment>
<dbReference type="Pfam" id="PF00593">
    <property type="entry name" value="TonB_dep_Rec_b-barrel"/>
    <property type="match status" value="1"/>
</dbReference>
<protein>
    <submittedName>
        <fullName evidence="18">TonB-dependent receptor</fullName>
    </submittedName>
</protein>
<name>A0A6A1R3H9_9BURK</name>
<evidence type="ECO:0000256" key="10">
    <source>
        <dbReference type="ARBA" id="ARBA00023136"/>
    </source>
</evidence>
<feature type="domain" description="TonB-dependent receptor-like beta-barrel" evidence="16">
    <location>
        <begin position="230"/>
        <end position="675"/>
    </location>
</feature>
<evidence type="ECO:0000313" key="18">
    <source>
        <dbReference type="EMBL" id="KAB0587006.1"/>
    </source>
</evidence>
<feature type="chain" id="PRO_5025683240" evidence="15">
    <location>
        <begin position="27"/>
        <end position="712"/>
    </location>
</feature>
<keyword evidence="3 13" id="KW-0813">Transport</keyword>
<dbReference type="AlphaFoldDB" id="A0A6A1R3H9"/>
<evidence type="ECO:0000256" key="15">
    <source>
        <dbReference type="SAM" id="SignalP"/>
    </source>
</evidence>
<keyword evidence="5" id="KW-0410">Iron transport</keyword>
<dbReference type="Pfam" id="PF07715">
    <property type="entry name" value="Plug"/>
    <property type="match status" value="1"/>
</dbReference>
<accession>A0A6A1R3H9</accession>
<evidence type="ECO:0000256" key="1">
    <source>
        <dbReference type="ARBA" id="ARBA00004571"/>
    </source>
</evidence>
<evidence type="ECO:0000256" key="2">
    <source>
        <dbReference type="ARBA" id="ARBA00009810"/>
    </source>
</evidence>
<evidence type="ECO:0000256" key="11">
    <source>
        <dbReference type="ARBA" id="ARBA00023170"/>
    </source>
</evidence>
<keyword evidence="15" id="KW-0732">Signal</keyword>
<comment type="subcellular location">
    <subcellularLocation>
        <location evidence="1 13">Cell outer membrane</location>
        <topology evidence="1 13">Multi-pass membrane protein</topology>
    </subcellularLocation>
</comment>
<sequence>MHSFPRSTQSQAIAILLSGLSLSAWAQETPPTLDTVEIRSATNGASLQSLPTSATVLDGEHMREHQLQVNLSEGLASVPGLQIKNRQNYAQDLQLSIRGYGARSTFGVRGVRLYVDNIPATMPDGQGSLSHIDIGSIERVEVLRGPYSALYGNSSGGVVSIFTETPEGKPFVEAGVAFGSNGQKRFSAKAGGETAQGLSYLVSASRFLTDGYRAHSAADRNVGNVKLSAAIGDDARWTLVANTMKSSAQDPQGLTWDQYLANRKQPSVVAERFNTRKSLEQTQVGMTYERRLSGTHSIALMAYAGHRSMEQYQSIPLTNPDTGYPIQENPKHPGGVIDMSRNYAGVDARWTANFSEAPVPVTLTAGIAIDRVVEDRKGYRNYTGNASAPTALGIKGELRRDEKNTITNIDPYVQATWKLAPTWTLDTGLRYSRVKFDTQDNFIQSGNPDDSGKVTHRKALPVVSLAHALTPDDTVYASVGRGFETPTFAELSYSPNNINGLNLNLQPSVSTQYELGYRQRLRGSVKGQWSAAVFHSQTSDEIVSAGGTGGRTTYRNAGKTRRQGVELQADMHLTPKWQVQAAYTYLDATFRQASGDAAMGNQLPGLSRQNMFVATSYQLTPAWKLGLSAQHASKVFVNDSNSEAAPAFTIASASVGYTKDMGDWRLHAFARVDNLFDRNYVGSVIVNDGNGRYYESAQGRNWATGVNLRYNF</sequence>
<dbReference type="InterPro" id="IPR037066">
    <property type="entry name" value="Plug_dom_sf"/>
</dbReference>
<dbReference type="CDD" id="cd01347">
    <property type="entry name" value="ligand_gated_channel"/>
    <property type="match status" value="1"/>
</dbReference>
<keyword evidence="8" id="KW-0406">Ion transport</keyword>
<dbReference type="GO" id="GO:0006826">
    <property type="term" value="P:iron ion transport"/>
    <property type="evidence" value="ECO:0007669"/>
    <property type="project" value="UniProtKB-KW"/>
</dbReference>
<dbReference type="PROSITE" id="PS52016">
    <property type="entry name" value="TONB_DEPENDENT_REC_3"/>
    <property type="match status" value="1"/>
</dbReference>
<evidence type="ECO:0000256" key="9">
    <source>
        <dbReference type="ARBA" id="ARBA00023077"/>
    </source>
</evidence>
<keyword evidence="10 13" id="KW-0472">Membrane</keyword>
<evidence type="ECO:0000256" key="6">
    <source>
        <dbReference type="ARBA" id="ARBA00022692"/>
    </source>
</evidence>
<evidence type="ECO:0000259" key="16">
    <source>
        <dbReference type="Pfam" id="PF00593"/>
    </source>
</evidence>
<dbReference type="InterPro" id="IPR012910">
    <property type="entry name" value="Plug_dom"/>
</dbReference>
<dbReference type="InterPro" id="IPR036942">
    <property type="entry name" value="Beta-barrel_TonB_sf"/>
</dbReference>
<proteinExistence type="inferred from homology"/>
<dbReference type="InterPro" id="IPR039426">
    <property type="entry name" value="TonB-dep_rcpt-like"/>
</dbReference>
<evidence type="ECO:0000256" key="5">
    <source>
        <dbReference type="ARBA" id="ARBA00022496"/>
    </source>
</evidence>
<keyword evidence="12 13" id="KW-0998">Cell outer membrane</keyword>
<keyword evidence="6 13" id="KW-0812">Transmembrane</keyword>
<evidence type="ECO:0000256" key="3">
    <source>
        <dbReference type="ARBA" id="ARBA00022448"/>
    </source>
</evidence>
<dbReference type="Gene3D" id="2.40.170.20">
    <property type="entry name" value="TonB-dependent receptor, beta-barrel domain"/>
    <property type="match status" value="1"/>
</dbReference>
<evidence type="ECO:0000256" key="13">
    <source>
        <dbReference type="PROSITE-ProRule" id="PRU01360"/>
    </source>
</evidence>
<evidence type="ECO:0000256" key="7">
    <source>
        <dbReference type="ARBA" id="ARBA00023004"/>
    </source>
</evidence>
<evidence type="ECO:0000256" key="8">
    <source>
        <dbReference type="ARBA" id="ARBA00023065"/>
    </source>
</evidence>
<dbReference type="InterPro" id="IPR000531">
    <property type="entry name" value="Beta-barrel_TonB"/>
</dbReference>
<comment type="caution">
    <text evidence="18">The sequence shown here is derived from an EMBL/GenBank/DDBJ whole genome shotgun (WGS) entry which is preliminary data.</text>
</comment>
<keyword evidence="4 13" id="KW-1134">Transmembrane beta strand</keyword>
<reference evidence="18" key="1">
    <citation type="submission" date="2019-09" db="EMBL/GenBank/DDBJ databases">
        <title>Draft genome sequences of 48 bacterial type strains from the CCUG.</title>
        <authorList>
            <person name="Tunovic T."/>
            <person name="Pineiro-Iglesias B."/>
            <person name="Unosson C."/>
            <person name="Inganas E."/>
            <person name="Ohlen M."/>
            <person name="Cardew S."/>
            <person name="Jensie-Markopoulos S."/>
            <person name="Salva-Serra F."/>
            <person name="Jaen-Luchoro D."/>
            <person name="Karlsson R."/>
            <person name="Svensson-Stadler L."/>
            <person name="Chun J."/>
            <person name="Moore E."/>
        </authorList>
    </citation>
    <scope>NUCLEOTIDE SEQUENCE</scope>
    <source>
        <strain evidence="18">CCUG 15333</strain>
    </source>
</reference>
<feature type="signal peptide" evidence="15">
    <location>
        <begin position="1"/>
        <end position="26"/>
    </location>
</feature>
<dbReference type="RefSeq" id="WP_151043995.1">
    <property type="nucleotide sequence ID" value="NZ_VZOT01000004.1"/>
</dbReference>
<evidence type="ECO:0000259" key="17">
    <source>
        <dbReference type="Pfam" id="PF07715"/>
    </source>
</evidence>
<gene>
    <name evidence="18" type="ORF">F7P80_08465</name>
</gene>